<reference evidence="1 2" key="1">
    <citation type="submission" date="2019-03" db="EMBL/GenBank/DDBJ databases">
        <title>Single cell metagenomics reveals metabolic interactions within the superorganism composed of flagellate Streblomastix strix and complex community of Bacteroidetes bacteria on its surface.</title>
        <authorList>
            <person name="Treitli S.C."/>
            <person name="Kolisko M."/>
            <person name="Husnik F."/>
            <person name="Keeling P."/>
            <person name="Hampl V."/>
        </authorList>
    </citation>
    <scope>NUCLEOTIDE SEQUENCE [LARGE SCALE GENOMIC DNA]</scope>
    <source>
        <strain evidence="1">ST1C</strain>
    </source>
</reference>
<evidence type="ECO:0000313" key="1">
    <source>
        <dbReference type="EMBL" id="KAA6361603.1"/>
    </source>
</evidence>
<name>A0A5J4TUM5_9EUKA</name>
<dbReference type="EMBL" id="SNRW01025314">
    <property type="protein sequence ID" value="KAA6361603.1"/>
    <property type="molecule type" value="Genomic_DNA"/>
</dbReference>
<dbReference type="AlphaFoldDB" id="A0A5J4TUM5"/>
<feature type="non-terminal residue" evidence="1">
    <location>
        <position position="118"/>
    </location>
</feature>
<organism evidence="1 2">
    <name type="scientific">Streblomastix strix</name>
    <dbReference type="NCBI Taxonomy" id="222440"/>
    <lineage>
        <taxon>Eukaryota</taxon>
        <taxon>Metamonada</taxon>
        <taxon>Preaxostyla</taxon>
        <taxon>Oxymonadida</taxon>
        <taxon>Streblomastigidae</taxon>
        <taxon>Streblomastix</taxon>
    </lineage>
</organism>
<sequence>MCSVLKAGYASAPVFEISLSLTNTLKSLHFASMSSTSFPYGGEFKNVPWFEFLKQCNSALESGMLDISLLNFSNGRLMGMCSSTEHLGPTVHLIISKQSEEARISDGDILQQSPQGDD</sequence>
<comment type="caution">
    <text evidence="1">The sequence shown here is derived from an EMBL/GenBank/DDBJ whole genome shotgun (WGS) entry which is preliminary data.</text>
</comment>
<gene>
    <name evidence="1" type="ORF">EZS28_042869</name>
</gene>
<dbReference type="Proteomes" id="UP000324800">
    <property type="component" value="Unassembled WGS sequence"/>
</dbReference>
<proteinExistence type="predicted"/>
<evidence type="ECO:0000313" key="2">
    <source>
        <dbReference type="Proteomes" id="UP000324800"/>
    </source>
</evidence>
<protein>
    <submittedName>
        <fullName evidence="1">Uncharacterized protein</fullName>
    </submittedName>
</protein>
<accession>A0A5J4TUM5</accession>